<feature type="transmembrane region" description="Helical" evidence="9">
    <location>
        <begin position="154"/>
        <end position="174"/>
    </location>
</feature>
<evidence type="ECO:0000256" key="5">
    <source>
        <dbReference type="ARBA" id="ARBA00022692"/>
    </source>
</evidence>
<dbReference type="GO" id="GO:0022857">
    <property type="term" value="F:transmembrane transporter activity"/>
    <property type="evidence" value="ECO:0007669"/>
    <property type="project" value="TreeGrafter"/>
</dbReference>
<keyword evidence="5 9" id="KW-0812">Transmembrane</keyword>
<feature type="transmembrane region" description="Helical" evidence="9">
    <location>
        <begin position="26"/>
        <end position="48"/>
    </location>
</feature>
<evidence type="ECO:0000256" key="8">
    <source>
        <dbReference type="SAM" id="MobiDB-lite"/>
    </source>
</evidence>
<dbReference type="GO" id="GO:0005886">
    <property type="term" value="C:plasma membrane"/>
    <property type="evidence" value="ECO:0007669"/>
    <property type="project" value="UniProtKB-SubCell"/>
</dbReference>
<evidence type="ECO:0000256" key="6">
    <source>
        <dbReference type="ARBA" id="ARBA00022989"/>
    </source>
</evidence>
<feature type="transmembrane region" description="Helical" evidence="9">
    <location>
        <begin position="100"/>
        <end position="123"/>
    </location>
</feature>
<keyword evidence="4" id="KW-0997">Cell inner membrane</keyword>
<evidence type="ECO:0000259" key="10">
    <source>
        <dbReference type="Pfam" id="PF04290"/>
    </source>
</evidence>
<evidence type="ECO:0000256" key="4">
    <source>
        <dbReference type="ARBA" id="ARBA00022519"/>
    </source>
</evidence>
<keyword evidence="2" id="KW-0813">Transport</keyword>
<feature type="domain" description="Tripartite ATP-independent periplasmic transporters DctQ component" evidence="10">
    <location>
        <begin position="39"/>
        <end position="172"/>
    </location>
</feature>
<keyword evidence="6 9" id="KW-1133">Transmembrane helix</keyword>
<dbReference type="GO" id="GO:0015740">
    <property type="term" value="P:C4-dicarboxylate transport"/>
    <property type="evidence" value="ECO:0007669"/>
    <property type="project" value="TreeGrafter"/>
</dbReference>
<evidence type="ECO:0000256" key="7">
    <source>
        <dbReference type="ARBA" id="ARBA00023136"/>
    </source>
</evidence>
<comment type="subcellular location">
    <subcellularLocation>
        <location evidence="1">Cell inner membrane</location>
        <topology evidence="1">Multi-pass membrane protein</topology>
    </subcellularLocation>
</comment>
<keyword evidence="3" id="KW-1003">Cell membrane</keyword>
<dbReference type="PANTHER" id="PTHR35011">
    <property type="entry name" value="2,3-DIKETO-L-GULONATE TRAP TRANSPORTER SMALL PERMEASE PROTEIN YIAM"/>
    <property type="match status" value="1"/>
</dbReference>
<dbReference type="AlphaFoldDB" id="A0A3B0UHL6"/>
<name>A0A3B0UHL6_9ZZZZ</name>
<protein>
    <submittedName>
        <fullName evidence="11">TRAP-type C4-dicarboxylate transport system, small permease component</fullName>
    </submittedName>
</protein>
<evidence type="ECO:0000256" key="3">
    <source>
        <dbReference type="ARBA" id="ARBA00022475"/>
    </source>
</evidence>
<evidence type="ECO:0000256" key="2">
    <source>
        <dbReference type="ARBA" id="ARBA00022448"/>
    </source>
</evidence>
<sequence>MAGTSSVLEDGSLLSRLDRSLFKVETFLALIGGLAVFALMVLAVVSVSGRNLFNQPLRGYVDWIEQAMPIIAFIGVSYTQRLGGHIRMDIVVGRLKGRPLWVAEFITTFFMLILMLLLVWGTWSHFQRSFDFAAPLWSRDSSLDIRLPIWPSKLLVPIAFSVISLRFALQLWGYSLAIISGSKSPIAVPLVESAATVAAREAASVSGFDDDADEAEKETNEDKA</sequence>
<reference evidence="11" key="1">
    <citation type="submission" date="2018-06" db="EMBL/GenBank/DDBJ databases">
        <authorList>
            <person name="Zhirakovskaya E."/>
        </authorList>
    </citation>
    <scope>NUCLEOTIDE SEQUENCE</scope>
</reference>
<dbReference type="InterPro" id="IPR007387">
    <property type="entry name" value="TRAP_DctQ"/>
</dbReference>
<evidence type="ECO:0000256" key="1">
    <source>
        <dbReference type="ARBA" id="ARBA00004429"/>
    </source>
</evidence>
<evidence type="ECO:0000256" key="9">
    <source>
        <dbReference type="SAM" id="Phobius"/>
    </source>
</evidence>
<gene>
    <name evidence="11" type="ORF">MNBD_ALPHA11-1987</name>
</gene>
<proteinExistence type="predicted"/>
<dbReference type="Pfam" id="PF04290">
    <property type="entry name" value="DctQ"/>
    <property type="match status" value="1"/>
</dbReference>
<accession>A0A3B0UHL6</accession>
<dbReference type="PANTHER" id="PTHR35011:SF2">
    <property type="entry name" value="2,3-DIKETO-L-GULONATE TRAP TRANSPORTER SMALL PERMEASE PROTEIN YIAM"/>
    <property type="match status" value="1"/>
</dbReference>
<dbReference type="EMBL" id="UOEQ01000236">
    <property type="protein sequence ID" value="VAW19774.1"/>
    <property type="molecule type" value="Genomic_DNA"/>
</dbReference>
<dbReference type="InterPro" id="IPR055348">
    <property type="entry name" value="DctQ"/>
</dbReference>
<feature type="region of interest" description="Disordered" evidence="8">
    <location>
        <begin position="204"/>
        <end position="224"/>
    </location>
</feature>
<organism evidence="11">
    <name type="scientific">hydrothermal vent metagenome</name>
    <dbReference type="NCBI Taxonomy" id="652676"/>
    <lineage>
        <taxon>unclassified sequences</taxon>
        <taxon>metagenomes</taxon>
        <taxon>ecological metagenomes</taxon>
    </lineage>
</organism>
<keyword evidence="7 9" id="KW-0472">Membrane</keyword>
<evidence type="ECO:0000313" key="11">
    <source>
        <dbReference type="EMBL" id="VAW19774.1"/>
    </source>
</evidence>